<dbReference type="Proteomes" id="UP000184447">
    <property type="component" value="Unassembled WGS sequence"/>
</dbReference>
<dbReference type="AlphaFoldDB" id="A0A1M5UX38"/>
<dbReference type="GO" id="GO:0016740">
    <property type="term" value="F:transferase activity"/>
    <property type="evidence" value="ECO:0007669"/>
    <property type="project" value="UniProtKB-KW"/>
</dbReference>
<dbReference type="InterPro" id="IPR054691">
    <property type="entry name" value="LeuA/HCS_post-cat"/>
</dbReference>
<keyword evidence="4" id="KW-1185">Reference proteome</keyword>
<dbReference type="STRING" id="1121316.SAMN02745207_01963"/>
<dbReference type="OrthoDB" id="503431at2"/>
<dbReference type="EMBL" id="FQXM01000009">
    <property type="protein sequence ID" value="SHH67532.1"/>
    <property type="molecule type" value="Genomic_DNA"/>
</dbReference>
<dbReference type="Pfam" id="PF22617">
    <property type="entry name" value="HCS_D2"/>
    <property type="match status" value="1"/>
</dbReference>
<sequence length="382" mass="44115">MNKTRIIDRSVLEISSYIKSREFREFDGDRYRRILNGVGDRTHKKKEDIREDITDLIELMKILGADLQEINSITIELLKNLPRDIKYIFNLEKKEDFFYIQKYGFDTVVINKNIVENSSVEYDLDKIKKKNIKIILEIYANNLEKALLQIEELKGKIDLCDFKGIKIFGLSEEYPHEIGVNIKKFKNKLVCMGENIDIWICPDNKSFSATALAVELYDEGVDYINLSFNGFKSESINNWACFEEVVMALNIIYKKEIKSTTNLFPQVKGLFEKLTDFIIEDNKPVIGSGIFKCESGIHVDGINKDSSTYEPFNPEIIGQKREFILGKHSGSKGLEIKLKELGINFKKEELSNLLDRIREKSILNSGVMDNQIIFNLVSECEL</sequence>
<proteinExistence type="predicted"/>
<reference evidence="3 4" key="1">
    <citation type="submission" date="2016-11" db="EMBL/GenBank/DDBJ databases">
        <authorList>
            <person name="Jaros S."/>
            <person name="Januszkiewicz K."/>
            <person name="Wedrychowicz H."/>
        </authorList>
    </citation>
    <scope>NUCLEOTIDE SEQUENCE [LARGE SCALE GENOMIC DNA]</scope>
    <source>
        <strain evidence="3 4">DSM 8605</strain>
    </source>
</reference>
<evidence type="ECO:0000259" key="2">
    <source>
        <dbReference type="Pfam" id="PF22617"/>
    </source>
</evidence>
<dbReference type="Gene3D" id="1.10.238.260">
    <property type="match status" value="1"/>
</dbReference>
<evidence type="ECO:0000313" key="3">
    <source>
        <dbReference type="EMBL" id="SHH67532.1"/>
    </source>
</evidence>
<protein>
    <submittedName>
        <fullName evidence="3">Homocitrate synthase NifV</fullName>
    </submittedName>
</protein>
<feature type="domain" description="2-isopropylmalate synthase/homocitrate synthase post-catalytic" evidence="2">
    <location>
        <begin position="285"/>
        <end position="359"/>
    </location>
</feature>
<dbReference type="PANTHER" id="PTHR42880">
    <property type="entry name" value="HOMOCITRATE SYNTHASE"/>
    <property type="match status" value="1"/>
</dbReference>
<name>A0A1M5UX38_9CLOT</name>
<organism evidence="3 4">
    <name type="scientific">Clostridium grantii DSM 8605</name>
    <dbReference type="NCBI Taxonomy" id="1121316"/>
    <lineage>
        <taxon>Bacteria</taxon>
        <taxon>Bacillati</taxon>
        <taxon>Bacillota</taxon>
        <taxon>Clostridia</taxon>
        <taxon>Eubacteriales</taxon>
        <taxon>Clostridiaceae</taxon>
        <taxon>Clostridium</taxon>
    </lineage>
</organism>
<dbReference type="RefSeq" id="WP_073338260.1">
    <property type="nucleotide sequence ID" value="NZ_FQXM01000009.1"/>
</dbReference>
<keyword evidence="1" id="KW-0808">Transferase</keyword>
<evidence type="ECO:0000256" key="1">
    <source>
        <dbReference type="ARBA" id="ARBA00022679"/>
    </source>
</evidence>
<gene>
    <name evidence="3" type="ORF">SAMN02745207_01963</name>
</gene>
<dbReference type="PANTHER" id="PTHR42880:SF1">
    <property type="entry name" value="ISOPROPYLMALATE_HOMOCITRATE_CITRAMALATE SYNTHASE FAMILY PROTEIN"/>
    <property type="match status" value="1"/>
</dbReference>
<evidence type="ECO:0000313" key="4">
    <source>
        <dbReference type="Proteomes" id="UP000184447"/>
    </source>
</evidence>
<accession>A0A1M5UX38</accession>